<dbReference type="CDD" id="cd00067">
    <property type="entry name" value="GAL4"/>
    <property type="match status" value="1"/>
</dbReference>
<dbReference type="SMART" id="SM00066">
    <property type="entry name" value="GAL4"/>
    <property type="match status" value="1"/>
</dbReference>
<dbReference type="SUPFAM" id="SSF57701">
    <property type="entry name" value="Zn2/Cys6 DNA-binding domain"/>
    <property type="match status" value="1"/>
</dbReference>
<dbReference type="GO" id="GO:0000981">
    <property type="term" value="F:DNA-binding transcription factor activity, RNA polymerase II-specific"/>
    <property type="evidence" value="ECO:0007669"/>
    <property type="project" value="InterPro"/>
</dbReference>
<proteinExistence type="predicted"/>
<evidence type="ECO:0000256" key="3">
    <source>
        <dbReference type="ARBA" id="ARBA00023125"/>
    </source>
</evidence>
<dbReference type="GO" id="GO:0005634">
    <property type="term" value="C:nucleus"/>
    <property type="evidence" value="ECO:0007669"/>
    <property type="project" value="UniProtKB-SubCell"/>
</dbReference>
<gene>
    <name evidence="9" type="ORF">H2204_004856</name>
</gene>
<evidence type="ECO:0000256" key="2">
    <source>
        <dbReference type="ARBA" id="ARBA00023015"/>
    </source>
</evidence>
<evidence type="ECO:0000313" key="10">
    <source>
        <dbReference type="Proteomes" id="UP001172681"/>
    </source>
</evidence>
<dbReference type="AlphaFoldDB" id="A0AA38Y6K6"/>
<comment type="caution">
    <text evidence="9">The sequence shown here is derived from an EMBL/GenBank/DDBJ whole genome shotgun (WGS) entry which is preliminary data.</text>
</comment>
<dbReference type="InterPro" id="IPR021858">
    <property type="entry name" value="Fun_TF"/>
</dbReference>
<dbReference type="InterPro" id="IPR001138">
    <property type="entry name" value="Zn2Cys6_DnaBD"/>
</dbReference>
<keyword evidence="2" id="KW-0805">Transcription regulation</keyword>
<dbReference type="PANTHER" id="PTHR37534:SF44">
    <property type="entry name" value="ZN(II)2CYS6 TRANSCRIPTION FACTOR (EUROFUNG)"/>
    <property type="match status" value="1"/>
</dbReference>
<evidence type="ECO:0000256" key="4">
    <source>
        <dbReference type="ARBA" id="ARBA00023163"/>
    </source>
</evidence>
<dbReference type="Gene3D" id="4.10.240.10">
    <property type="entry name" value="Zn(2)-C6 fungal-type DNA-binding domain"/>
    <property type="match status" value="1"/>
</dbReference>
<dbReference type="Proteomes" id="UP001172681">
    <property type="component" value="Unassembled WGS sequence"/>
</dbReference>
<evidence type="ECO:0000256" key="5">
    <source>
        <dbReference type="ARBA" id="ARBA00023242"/>
    </source>
</evidence>
<feature type="region of interest" description="Disordered" evidence="6">
    <location>
        <begin position="95"/>
        <end position="144"/>
    </location>
</feature>
<feature type="domain" description="Zn(2)-C6 fungal-type" evidence="8">
    <location>
        <begin position="8"/>
        <end position="36"/>
    </location>
</feature>
<dbReference type="Pfam" id="PF00172">
    <property type="entry name" value="Zn_clus"/>
    <property type="match status" value="1"/>
</dbReference>
<dbReference type="PANTHER" id="PTHR37534">
    <property type="entry name" value="TRANSCRIPTIONAL ACTIVATOR PROTEIN UGA3"/>
    <property type="match status" value="1"/>
</dbReference>
<comment type="subcellular location">
    <subcellularLocation>
        <location evidence="1">Nucleus</location>
    </subcellularLocation>
</comment>
<protein>
    <recommendedName>
        <fullName evidence="8">Zn(2)-C6 fungal-type domain-containing protein</fullName>
    </recommendedName>
</protein>
<keyword evidence="7" id="KW-0472">Membrane</keyword>
<dbReference type="Pfam" id="PF11951">
    <property type="entry name" value="Fungal_trans_2"/>
    <property type="match status" value="1"/>
</dbReference>
<accession>A0AA38Y6K6</accession>
<evidence type="ECO:0000256" key="6">
    <source>
        <dbReference type="SAM" id="MobiDB-lite"/>
    </source>
</evidence>
<dbReference type="GO" id="GO:0000976">
    <property type="term" value="F:transcription cis-regulatory region binding"/>
    <property type="evidence" value="ECO:0007669"/>
    <property type="project" value="TreeGrafter"/>
</dbReference>
<keyword evidence="7" id="KW-1133">Transmembrane helix</keyword>
<keyword evidence="5" id="KW-0539">Nucleus</keyword>
<keyword evidence="4" id="KW-0804">Transcription</keyword>
<dbReference type="GO" id="GO:0008270">
    <property type="term" value="F:zinc ion binding"/>
    <property type="evidence" value="ECO:0007669"/>
    <property type="project" value="InterPro"/>
</dbReference>
<dbReference type="PROSITE" id="PS50048">
    <property type="entry name" value="ZN2_CY6_FUNGAL_2"/>
    <property type="match status" value="1"/>
</dbReference>
<organism evidence="9 10">
    <name type="scientific">Knufia peltigerae</name>
    <dbReference type="NCBI Taxonomy" id="1002370"/>
    <lineage>
        <taxon>Eukaryota</taxon>
        <taxon>Fungi</taxon>
        <taxon>Dikarya</taxon>
        <taxon>Ascomycota</taxon>
        <taxon>Pezizomycotina</taxon>
        <taxon>Eurotiomycetes</taxon>
        <taxon>Chaetothyriomycetidae</taxon>
        <taxon>Chaetothyriales</taxon>
        <taxon>Trichomeriaceae</taxon>
        <taxon>Knufia</taxon>
    </lineage>
</organism>
<evidence type="ECO:0000256" key="1">
    <source>
        <dbReference type="ARBA" id="ARBA00004123"/>
    </source>
</evidence>
<dbReference type="GO" id="GO:0045944">
    <property type="term" value="P:positive regulation of transcription by RNA polymerase II"/>
    <property type="evidence" value="ECO:0007669"/>
    <property type="project" value="TreeGrafter"/>
</dbReference>
<keyword evidence="7" id="KW-0812">Transmembrane</keyword>
<reference evidence="9" key="1">
    <citation type="submission" date="2022-10" db="EMBL/GenBank/DDBJ databases">
        <title>Culturing micro-colonial fungi from biological soil crusts in the Mojave desert and describing Neophaeococcomyces mojavensis, and introducing the new genera and species Taxawa tesnikishii.</title>
        <authorList>
            <person name="Kurbessoian T."/>
            <person name="Stajich J.E."/>
        </authorList>
    </citation>
    <scope>NUCLEOTIDE SEQUENCE</scope>
    <source>
        <strain evidence="9">TK_35</strain>
    </source>
</reference>
<keyword evidence="10" id="KW-1185">Reference proteome</keyword>
<evidence type="ECO:0000259" key="8">
    <source>
        <dbReference type="PROSITE" id="PS50048"/>
    </source>
</evidence>
<name>A0AA38Y6K6_9EURO</name>
<dbReference type="PROSITE" id="PS00463">
    <property type="entry name" value="ZN2_CY6_FUNGAL_1"/>
    <property type="match status" value="1"/>
</dbReference>
<feature type="region of interest" description="Disordered" evidence="6">
    <location>
        <begin position="58"/>
        <end position="78"/>
    </location>
</feature>
<sequence length="683" mass="76939">MPPRSRAGCPRCRSMKIKCDETKPSCRQCLKRNVICPGYKRHLKWSDKHEVFNAWRPKLHPPRDSAPLPPNAVDSLNPTEPHLLVEAFEPTLGDQPAQIAPTQSHGSVTDARSSSHQTPPQPTNNPDPVAFSPGVHNNDNDRSTADILREDLREWLTSHEPMTLLEQQDWAWTLDGPGLDCDQPATFVATPDCWDAAASQGSEFNQALVQYFFDNLCCIHTVLDDTAERFKVLVRRYLNTSALLHKSVVCMAAAHCFQDDESMLSTCLECHTAAVRSLSEAVFQIETVLEQSTDSPPKSALSDKSMLRKLEETLLASIILGFCARADIDKPWSDPRDLGLPHLRGARKLCEYLVNYVTMDGKEPEKALVNTDHHFLIGAMSYWEACMAFVVDQPKTVVQYLHPFCKPTKTTYIHMFAGISLPLLVTLARVGICVRQKRTLRNMVGVGWKDRESYQVLASEVTQDAIEVAEYVVDYQIPADETFDTKTLGSSTYRQLKAFSQMCRFAILLELQRNFPSLLDSQLDDADASTPESRPFPRTISLDRWYFDLSGAILSHAQDIPEGSTCGLYQTILLIICGSVLRASKESKPAFPGQLSLRDKTENIVLSTLARQDELEKRRAFIRRRLQSNCLSFGLRQVFSRAELLLEDVWDEFDAGTGEADDLRSSRHWIDVMADHKLETFFG</sequence>
<feature type="compositionally biased region" description="Polar residues" evidence="6">
    <location>
        <begin position="100"/>
        <end position="116"/>
    </location>
</feature>
<dbReference type="EMBL" id="JAPDRN010000025">
    <property type="protein sequence ID" value="KAJ9637432.1"/>
    <property type="molecule type" value="Genomic_DNA"/>
</dbReference>
<feature type="transmembrane region" description="Helical" evidence="7">
    <location>
        <begin position="412"/>
        <end position="432"/>
    </location>
</feature>
<dbReference type="InterPro" id="IPR036864">
    <property type="entry name" value="Zn2-C6_fun-type_DNA-bd_sf"/>
</dbReference>
<evidence type="ECO:0000256" key="7">
    <source>
        <dbReference type="SAM" id="Phobius"/>
    </source>
</evidence>
<keyword evidence="3" id="KW-0238">DNA-binding</keyword>
<evidence type="ECO:0000313" key="9">
    <source>
        <dbReference type="EMBL" id="KAJ9637432.1"/>
    </source>
</evidence>